<dbReference type="PANTHER" id="PTHR11950:SF49">
    <property type="entry name" value="PROTEIN LOZENGE"/>
    <property type="match status" value="1"/>
</dbReference>
<sequence>MQPRPIIADVYGKSFTITITLSTNPPQVATYTKAIKVTVDGPREPRSKTRTYFLERRDRGHQWYFFLTRFHFDSIEIQITTNWVHADRQAMSSPH</sequence>
<name>A0A9J6DJ65_RHIMP</name>
<comment type="subcellular location">
    <subcellularLocation>
        <location evidence="1">Nucleus</location>
    </subcellularLocation>
</comment>
<evidence type="ECO:0000313" key="6">
    <source>
        <dbReference type="EMBL" id="KAH8021926.1"/>
    </source>
</evidence>
<keyword evidence="3" id="KW-0804">Transcription</keyword>
<reference evidence="6" key="1">
    <citation type="journal article" date="2020" name="Cell">
        <title>Large-Scale Comparative Analyses of Tick Genomes Elucidate Their Genetic Diversity and Vector Capacities.</title>
        <authorList>
            <consortium name="Tick Genome and Microbiome Consortium (TIGMIC)"/>
            <person name="Jia N."/>
            <person name="Wang J."/>
            <person name="Shi W."/>
            <person name="Du L."/>
            <person name="Sun Y."/>
            <person name="Zhan W."/>
            <person name="Jiang J.F."/>
            <person name="Wang Q."/>
            <person name="Zhang B."/>
            <person name="Ji P."/>
            <person name="Bell-Sakyi L."/>
            <person name="Cui X.M."/>
            <person name="Yuan T.T."/>
            <person name="Jiang B.G."/>
            <person name="Yang W.F."/>
            <person name="Lam T.T."/>
            <person name="Chang Q.C."/>
            <person name="Ding S.J."/>
            <person name="Wang X.J."/>
            <person name="Zhu J.G."/>
            <person name="Ruan X.D."/>
            <person name="Zhao L."/>
            <person name="Wei J.T."/>
            <person name="Ye R.Z."/>
            <person name="Que T.C."/>
            <person name="Du C.H."/>
            <person name="Zhou Y.H."/>
            <person name="Cheng J.X."/>
            <person name="Dai P.F."/>
            <person name="Guo W.B."/>
            <person name="Han X.H."/>
            <person name="Huang E.J."/>
            <person name="Li L.F."/>
            <person name="Wei W."/>
            <person name="Gao Y.C."/>
            <person name="Liu J.Z."/>
            <person name="Shao H.Z."/>
            <person name="Wang X."/>
            <person name="Wang C.C."/>
            <person name="Yang T.C."/>
            <person name="Huo Q.B."/>
            <person name="Li W."/>
            <person name="Chen H.Y."/>
            <person name="Chen S.E."/>
            <person name="Zhou L.G."/>
            <person name="Ni X.B."/>
            <person name="Tian J.H."/>
            <person name="Sheng Y."/>
            <person name="Liu T."/>
            <person name="Pan Y.S."/>
            <person name="Xia L.Y."/>
            <person name="Li J."/>
            <person name="Zhao F."/>
            <person name="Cao W.C."/>
        </authorList>
    </citation>
    <scope>NUCLEOTIDE SEQUENCE</scope>
    <source>
        <strain evidence="6">Rmic-2018</strain>
    </source>
</reference>
<dbReference type="AlphaFoldDB" id="A0A9J6DJ65"/>
<dbReference type="GO" id="GO:0005634">
    <property type="term" value="C:nucleus"/>
    <property type="evidence" value="ECO:0007669"/>
    <property type="project" value="UniProtKB-SubCell"/>
</dbReference>
<keyword evidence="7" id="KW-1185">Reference proteome</keyword>
<dbReference type="PROSITE" id="PS51062">
    <property type="entry name" value="RUNT"/>
    <property type="match status" value="1"/>
</dbReference>
<dbReference type="Proteomes" id="UP000821866">
    <property type="component" value="Chromosome 7"/>
</dbReference>
<dbReference type="InterPro" id="IPR013524">
    <property type="entry name" value="Runt_dom"/>
</dbReference>
<evidence type="ECO:0000259" key="5">
    <source>
        <dbReference type="PROSITE" id="PS51062"/>
    </source>
</evidence>
<dbReference type="InterPro" id="IPR000040">
    <property type="entry name" value="AML1_Runt"/>
</dbReference>
<evidence type="ECO:0000256" key="3">
    <source>
        <dbReference type="ARBA" id="ARBA00023163"/>
    </source>
</evidence>
<comment type="caution">
    <text evidence="6">The sequence shown here is derived from an EMBL/GenBank/DDBJ whole genome shotgun (WGS) entry which is preliminary data.</text>
</comment>
<reference evidence="6" key="2">
    <citation type="submission" date="2021-09" db="EMBL/GenBank/DDBJ databases">
        <authorList>
            <person name="Jia N."/>
            <person name="Wang J."/>
            <person name="Shi W."/>
            <person name="Du L."/>
            <person name="Sun Y."/>
            <person name="Zhan W."/>
            <person name="Jiang J."/>
            <person name="Wang Q."/>
            <person name="Zhang B."/>
            <person name="Ji P."/>
            <person name="Sakyi L.B."/>
            <person name="Cui X."/>
            <person name="Yuan T."/>
            <person name="Jiang B."/>
            <person name="Yang W."/>
            <person name="Lam T.T.-Y."/>
            <person name="Chang Q."/>
            <person name="Ding S."/>
            <person name="Wang X."/>
            <person name="Zhu J."/>
            <person name="Ruan X."/>
            <person name="Zhao L."/>
            <person name="Wei J."/>
            <person name="Que T."/>
            <person name="Du C."/>
            <person name="Cheng J."/>
            <person name="Dai P."/>
            <person name="Han X."/>
            <person name="Huang E."/>
            <person name="Gao Y."/>
            <person name="Liu J."/>
            <person name="Shao H."/>
            <person name="Ye R."/>
            <person name="Li L."/>
            <person name="Wei W."/>
            <person name="Wang X."/>
            <person name="Wang C."/>
            <person name="Huo Q."/>
            <person name="Li W."/>
            <person name="Guo W."/>
            <person name="Chen H."/>
            <person name="Chen S."/>
            <person name="Zhou L."/>
            <person name="Zhou L."/>
            <person name="Ni X."/>
            <person name="Tian J."/>
            <person name="Zhou Y."/>
            <person name="Sheng Y."/>
            <person name="Liu T."/>
            <person name="Pan Y."/>
            <person name="Xia L."/>
            <person name="Li J."/>
            <person name="Zhao F."/>
            <person name="Cao W."/>
        </authorList>
    </citation>
    <scope>NUCLEOTIDE SEQUENCE</scope>
    <source>
        <strain evidence="6">Rmic-2018</strain>
        <tissue evidence="6">Larvae</tissue>
    </source>
</reference>
<proteinExistence type="predicted"/>
<organism evidence="6 7">
    <name type="scientific">Rhipicephalus microplus</name>
    <name type="common">Cattle tick</name>
    <name type="synonym">Boophilus microplus</name>
    <dbReference type="NCBI Taxonomy" id="6941"/>
    <lineage>
        <taxon>Eukaryota</taxon>
        <taxon>Metazoa</taxon>
        <taxon>Ecdysozoa</taxon>
        <taxon>Arthropoda</taxon>
        <taxon>Chelicerata</taxon>
        <taxon>Arachnida</taxon>
        <taxon>Acari</taxon>
        <taxon>Parasitiformes</taxon>
        <taxon>Ixodida</taxon>
        <taxon>Ixodoidea</taxon>
        <taxon>Ixodidae</taxon>
        <taxon>Rhipicephalinae</taxon>
        <taxon>Rhipicephalus</taxon>
        <taxon>Boophilus</taxon>
    </lineage>
</organism>
<keyword evidence="4" id="KW-0539">Nucleus</keyword>
<dbReference type="GO" id="GO:0005524">
    <property type="term" value="F:ATP binding"/>
    <property type="evidence" value="ECO:0007669"/>
    <property type="project" value="InterPro"/>
</dbReference>
<feature type="domain" description="Runt" evidence="5">
    <location>
        <begin position="1"/>
        <end position="47"/>
    </location>
</feature>
<evidence type="ECO:0000256" key="4">
    <source>
        <dbReference type="ARBA" id="ARBA00023242"/>
    </source>
</evidence>
<accession>A0A9J6DJ65</accession>
<dbReference type="Pfam" id="PF00853">
    <property type="entry name" value="Runt"/>
    <property type="match status" value="1"/>
</dbReference>
<dbReference type="InterPro" id="IPR008967">
    <property type="entry name" value="p53-like_TF_DNA-bd_sf"/>
</dbReference>
<keyword evidence="2" id="KW-0805">Transcription regulation</keyword>
<dbReference type="SUPFAM" id="SSF49417">
    <property type="entry name" value="p53-like transcription factors"/>
    <property type="match status" value="1"/>
</dbReference>
<dbReference type="GO" id="GO:0000981">
    <property type="term" value="F:DNA-binding transcription factor activity, RNA polymerase II-specific"/>
    <property type="evidence" value="ECO:0007669"/>
    <property type="project" value="TreeGrafter"/>
</dbReference>
<evidence type="ECO:0000313" key="7">
    <source>
        <dbReference type="Proteomes" id="UP000821866"/>
    </source>
</evidence>
<protein>
    <recommendedName>
        <fullName evidence="5">Runt domain-containing protein</fullName>
    </recommendedName>
</protein>
<dbReference type="InterPro" id="IPR012346">
    <property type="entry name" value="p53/RUNT-type_TF_DNA-bd_sf"/>
</dbReference>
<gene>
    <name evidence="6" type="ORF">HPB51_018775</name>
</gene>
<evidence type="ECO:0000256" key="2">
    <source>
        <dbReference type="ARBA" id="ARBA00023015"/>
    </source>
</evidence>
<dbReference type="EMBL" id="JABSTU010000009">
    <property type="protein sequence ID" value="KAH8021926.1"/>
    <property type="molecule type" value="Genomic_DNA"/>
</dbReference>
<dbReference type="GO" id="GO:0000978">
    <property type="term" value="F:RNA polymerase II cis-regulatory region sequence-specific DNA binding"/>
    <property type="evidence" value="ECO:0007669"/>
    <property type="project" value="TreeGrafter"/>
</dbReference>
<dbReference type="PANTHER" id="PTHR11950">
    <property type="entry name" value="RUNT RELATED"/>
    <property type="match status" value="1"/>
</dbReference>
<dbReference type="PRINTS" id="PR00967">
    <property type="entry name" value="ONCOGENEAML1"/>
</dbReference>
<evidence type="ECO:0000256" key="1">
    <source>
        <dbReference type="ARBA" id="ARBA00004123"/>
    </source>
</evidence>
<dbReference type="Gene3D" id="2.60.40.720">
    <property type="match status" value="1"/>
</dbReference>